<name>A0A4R8DIE4_9BACT</name>
<accession>A0A4R8DIE4</accession>
<dbReference type="EMBL" id="SODV01000002">
    <property type="protein sequence ID" value="TDW97511.1"/>
    <property type="molecule type" value="Genomic_DNA"/>
</dbReference>
<evidence type="ECO:0000313" key="3">
    <source>
        <dbReference type="Proteomes" id="UP000294498"/>
    </source>
</evidence>
<proteinExistence type="predicted"/>
<dbReference type="PANTHER" id="PTHR43852:SF2">
    <property type="entry name" value="PROTEIN ADENYLYLTRANSFERASE MNTA"/>
    <property type="match status" value="1"/>
</dbReference>
<dbReference type="InterPro" id="IPR043519">
    <property type="entry name" value="NT_sf"/>
</dbReference>
<evidence type="ECO:0000313" key="2">
    <source>
        <dbReference type="EMBL" id="TDW97511.1"/>
    </source>
</evidence>
<keyword evidence="3" id="KW-1185">Reference proteome</keyword>
<dbReference type="InterPro" id="IPR002934">
    <property type="entry name" value="Polymerase_NTP_transf_dom"/>
</dbReference>
<dbReference type="CDD" id="cd05403">
    <property type="entry name" value="NT_KNTase_like"/>
    <property type="match status" value="1"/>
</dbReference>
<protein>
    <recommendedName>
        <fullName evidence="1">Polymerase nucleotidyl transferase domain-containing protein</fullName>
    </recommendedName>
</protein>
<dbReference type="OrthoDB" id="798692at2"/>
<dbReference type="PANTHER" id="PTHR43852">
    <property type="entry name" value="NUCLEOTIDYLTRANSFERASE"/>
    <property type="match status" value="1"/>
</dbReference>
<evidence type="ECO:0000259" key="1">
    <source>
        <dbReference type="Pfam" id="PF01909"/>
    </source>
</evidence>
<dbReference type="Proteomes" id="UP000294498">
    <property type="component" value="Unassembled WGS sequence"/>
</dbReference>
<reference evidence="2 3" key="1">
    <citation type="submission" date="2019-03" db="EMBL/GenBank/DDBJ databases">
        <title>Genomic Encyclopedia of Type Strains, Phase IV (KMG-IV): sequencing the most valuable type-strain genomes for metagenomic binning, comparative biology and taxonomic classification.</title>
        <authorList>
            <person name="Goeker M."/>
        </authorList>
    </citation>
    <scope>NUCLEOTIDE SEQUENCE [LARGE SCALE GENOMIC DNA]</scope>
    <source>
        <strain evidence="2 3">DSM 100059</strain>
    </source>
</reference>
<organism evidence="2 3">
    <name type="scientific">Dinghuibacter silviterrae</name>
    <dbReference type="NCBI Taxonomy" id="1539049"/>
    <lineage>
        <taxon>Bacteria</taxon>
        <taxon>Pseudomonadati</taxon>
        <taxon>Bacteroidota</taxon>
        <taxon>Chitinophagia</taxon>
        <taxon>Chitinophagales</taxon>
        <taxon>Chitinophagaceae</taxon>
        <taxon>Dinghuibacter</taxon>
    </lineage>
</organism>
<dbReference type="InterPro" id="IPR052930">
    <property type="entry name" value="TA_antitoxin_MntA"/>
</dbReference>
<dbReference type="SUPFAM" id="SSF81301">
    <property type="entry name" value="Nucleotidyltransferase"/>
    <property type="match status" value="1"/>
</dbReference>
<dbReference type="Gene3D" id="3.30.460.10">
    <property type="entry name" value="Beta Polymerase, domain 2"/>
    <property type="match status" value="1"/>
</dbReference>
<dbReference type="GO" id="GO:0016779">
    <property type="term" value="F:nucleotidyltransferase activity"/>
    <property type="evidence" value="ECO:0007669"/>
    <property type="project" value="InterPro"/>
</dbReference>
<dbReference type="RefSeq" id="WP_133999871.1">
    <property type="nucleotide sequence ID" value="NZ_SODV01000002.1"/>
</dbReference>
<dbReference type="Pfam" id="PF01909">
    <property type="entry name" value="NTP_transf_2"/>
    <property type="match status" value="1"/>
</dbReference>
<sequence length="100" mass="11402">MALSAHDTHLLRKYFAGKPVKRAYLFGSYARNTAVKGTSDIDILLELDYSKPIGMRFFSFQRELEDLLHNKVDVVTSDGISKYVLPYIEKDKILIYVATA</sequence>
<feature type="domain" description="Polymerase nucleotidyl transferase" evidence="1">
    <location>
        <begin position="18"/>
        <end position="94"/>
    </location>
</feature>
<comment type="caution">
    <text evidence="2">The sequence shown here is derived from an EMBL/GenBank/DDBJ whole genome shotgun (WGS) entry which is preliminary data.</text>
</comment>
<dbReference type="AlphaFoldDB" id="A0A4R8DIE4"/>
<gene>
    <name evidence="2" type="ORF">EDB95_5361</name>
</gene>